<gene>
    <name evidence="2" type="ORF">CZ787_06000</name>
</gene>
<evidence type="ECO:0000313" key="2">
    <source>
        <dbReference type="EMBL" id="SJN11474.1"/>
    </source>
</evidence>
<evidence type="ECO:0000313" key="3">
    <source>
        <dbReference type="Proteomes" id="UP000196331"/>
    </source>
</evidence>
<proteinExistence type="predicted"/>
<name>A0A1R4HVS8_9GAMM</name>
<organism evidence="2 3">
    <name type="scientific">Halomonas citrativorans</name>
    <dbReference type="NCBI Taxonomy" id="2742612"/>
    <lineage>
        <taxon>Bacteria</taxon>
        <taxon>Pseudomonadati</taxon>
        <taxon>Pseudomonadota</taxon>
        <taxon>Gammaproteobacteria</taxon>
        <taxon>Oceanospirillales</taxon>
        <taxon>Halomonadaceae</taxon>
        <taxon>Halomonas</taxon>
    </lineage>
</organism>
<protein>
    <recommendedName>
        <fullName evidence="1">D-glucuronyl C5-epimerase C-terminal domain-containing protein</fullName>
    </recommendedName>
</protein>
<dbReference type="InterPro" id="IPR039721">
    <property type="entry name" value="C5-epimerase"/>
</dbReference>
<accession>A0A1R4HVS8</accession>
<dbReference type="RefSeq" id="WP_087107140.1">
    <property type="nucleotide sequence ID" value="NZ_FUKM01000022.1"/>
</dbReference>
<dbReference type="Proteomes" id="UP000196331">
    <property type="component" value="Unassembled WGS sequence"/>
</dbReference>
<dbReference type="Pfam" id="PF06662">
    <property type="entry name" value="C5-epim_C"/>
    <property type="match status" value="1"/>
</dbReference>
<reference evidence="2 3" key="1">
    <citation type="submission" date="2017-02" db="EMBL/GenBank/DDBJ databases">
        <authorList>
            <person name="Dridi B."/>
        </authorList>
    </citation>
    <scope>NUCLEOTIDE SEQUENCE [LARGE SCALE GENOMIC DNA]</scope>
    <source>
        <strain evidence="2 3">JB380</strain>
    </source>
</reference>
<sequence length="418" mass="48405">MKLLIPTGKQEIFDFYKMQLLEDGFPGRVPVGSGTGIVEPHPLYGVYLIRMSLDEYKVGHNREFREQAVRAGYSAIRRMCKKKDALVFIYPGISSFNHLGRDYYSALTQAKYLSAFWMLYLETGDQLFEKASYQVLKSLTIPIDEGGVCHYQAEGISFEEAPFDFPTFILNGWISVLENLYKFIKKSKSKEAKKIFLQSVELLKTLLPLYDMPKFKNSRYALAGTVPFRLTLPNDSFVESANLVTPSKRKIAFEFKKPHKWGVHLSDRTGIINGNLVFSLDVDDSRYNILELKVISKKEDKLFFEVPTISYDVLRGAKFGEYRPQNTKDISVGENLIKLKLKNKRFEMSCYPTNFKKKIAGVNYNAYHYMHIKGLTNLYEYTKSPVFLKYAKKWQGYTHMWSEMSVYNKSNISLNSYF</sequence>
<dbReference type="OrthoDB" id="7888928at2"/>
<dbReference type="InterPro" id="IPR010598">
    <property type="entry name" value="C5-epim_C"/>
</dbReference>
<dbReference type="GO" id="GO:0015012">
    <property type="term" value="P:heparan sulfate proteoglycan biosynthetic process"/>
    <property type="evidence" value="ECO:0007669"/>
    <property type="project" value="InterPro"/>
</dbReference>
<dbReference type="GO" id="GO:0047464">
    <property type="term" value="F:heparosan-N-sulfate-glucuronate 5-epimerase activity"/>
    <property type="evidence" value="ECO:0007669"/>
    <property type="project" value="InterPro"/>
</dbReference>
<evidence type="ECO:0000259" key="1">
    <source>
        <dbReference type="Pfam" id="PF06662"/>
    </source>
</evidence>
<dbReference type="PANTHER" id="PTHR13174">
    <property type="entry name" value="D-GLUCURONYL C5-EPIMERASE"/>
    <property type="match status" value="1"/>
</dbReference>
<dbReference type="EMBL" id="FUKM01000022">
    <property type="protein sequence ID" value="SJN11474.1"/>
    <property type="molecule type" value="Genomic_DNA"/>
</dbReference>
<dbReference type="AlphaFoldDB" id="A0A1R4HVS8"/>
<feature type="domain" description="D-glucuronyl C5-epimerase C-terminal" evidence="1">
    <location>
        <begin position="94"/>
        <end position="223"/>
    </location>
</feature>
<comment type="caution">
    <text evidence="2">The sequence shown here is derived from an EMBL/GenBank/DDBJ whole genome shotgun (WGS) entry which is preliminary data.</text>
</comment>
<dbReference type="PANTHER" id="PTHR13174:SF3">
    <property type="entry name" value="D-GLUCURONYL C5-EPIMERASE"/>
    <property type="match status" value="1"/>
</dbReference>